<dbReference type="InterPro" id="IPR002156">
    <property type="entry name" value="RNaseH_domain"/>
</dbReference>
<dbReference type="EMBL" id="EQ973976">
    <property type="protein sequence ID" value="EEF36482.1"/>
    <property type="molecule type" value="Genomic_DNA"/>
</dbReference>
<accession>B9SIQ9</accession>
<dbReference type="CDD" id="cd06222">
    <property type="entry name" value="RNase_H_like"/>
    <property type="match status" value="1"/>
</dbReference>
<dbReference type="InterPro" id="IPR052929">
    <property type="entry name" value="RNase_H-like_EbsB-rel"/>
</dbReference>
<gene>
    <name evidence="2" type="ORF">RCOM_0539150</name>
</gene>
<organism evidence="2 3">
    <name type="scientific">Ricinus communis</name>
    <name type="common">Castor bean</name>
    <dbReference type="NCBI Taxonomy" id="3988"/>
    <lineage>
        <taxon>Eukaryota</taxon>
        <taxon>Viridiplantae</taxon>
        <taxon>Streptophyta</taxon>
        <taxon>Embryophyta</taxon>
        <taxon>Tracheophyta</taxon>
        <taxon>Spermatophyta</taxon>
        <taxon>Magnoliopsida</taxon>
        <taxon>eudicotyledons</taxon>
        <taxon>Gunneridae</taxon>
        <taxon>Pentapetalae</taxon>
        <taxon>rosids</taxon>
        <taxon>fabids</taxon>
        <taxon>Malpighiales</taxon>
        <taxon>Euphorbiaceae</taxon>
        <taxon>Acalyphoideae</taxon>
        <taxon>Acalypheae</taxon>
        <taxon>Ricinus</taxon>
    </lineage>
</organism>
<dbReference type="AlphaFoldDB" id="B9SIQ9"/>
<dbReference type="GO" id="GO:0004523">
    <property type="term" value="F:RNA-DNA hybrid ribonuclease activity"/>
    <property type="evidence" value="ECO:0007669"/>
    <property type="project" value="InterPro"/>
</dbReference>
<dbReference type="GO" id="GO:0003676">
    <property type="term" value="F:nucleic acid binding"/>
    <property type="evidence" value="ECO:0007669"/>
    <property type="project" value="InterPro"/>
</dbReference>
<dbReference type="Pfam" id="PF13456">
    <property type="entry name" value="RVT_3"/>
    <property type="match status" value="1"/>
</dbReference>
<evidence type="ECO:0000313" key="3">
    <source>
        <dbReference type="Proteomes" id="UP000008311"/>
    </source>
</evidence>
<dbReference type="InterPro" id="IPR044730">
    <property type="entry name" value="RNase_H-like_dom_plant"/>
</dbReference>
<protein>
    <recommendedName>
        <fullName evidence="1">RNase H type-1 domain-containing protein</fullName>
    </recommendedName>
</protein>
<dbReference type="PANTHER" id="PTHR47074:SF11">
    <property type="entry name" value="REVERSE TRANSCRIPTASE-LIKE PROTEIN"/>
    <property type="match status" value="1"/>
</dbReference>
<dbReference type="SUPFAM" id="SSF56219">
    <property type="entry name" value="DNase I-like"/>
    <property type="match status" value="1"/>
</dbReference>
<feature type="domain" description="RNase H type-1" evidence="1">
    <location>
        <begin position="431"/>
        <end position="541"/>
    </location>
</feature>
<dbReference type="InterPro" id="IPR036691">
    <property type="entry name" value="Endo/exonu/phosph_ase_sf"/>
</dbReference>
<keyword evidence="3" id="KW-1185">Reference proteome</keyword>
<evidence type="ECO:0000259" key="1">
    <source>
        <dbReference type="Pfam" id="PF13456"/>
    </source>
</evidence>
<name>B9SIQ9_RICCO</name>
<dbReference type="PANTHER" id="PTHR47074">
    <property type="entry name" value="BNAC02G40300D PROTEIN"/>
    <property type="match status" value="1"/>
</dbReference>
<sequence>MVWEAPVVEVFMVGRSEIISTIPGRLIPGGGTLRHNSAMNQFLEVVEECALVDLGYCGRKITWTNGQRGVNNIGERLDRALANEKWCLSFSFFRVQHLVRMKSNHSPVLLNFEVERSNGVPLTNQREGEEIAEILHTYEEASGQKVNLDKSEMTTSGNTVSLEETGWRVGNGWDIKVWQDKWVGMDVTEHLLFRENSLPADATVEVLMDVENKTWNEDLVRRSFTHEEANKILKYAPLAKDCRVIRDFGDILSLESIRYGQHTIELIRVWHQMFQLEYPQAQLWRFLYHQKYGTSCDERSRIHYQLNQKWHNEGVTLRQYVRFVEKLQNRGNTCASNALLCNKCGYLWEKTEHYSCEYINLFCMLAWSLWNARNRFCFEGKQICVPEVIASAQRILGENQMHQTAVAVPLPHRPLNENWQPPNAGRYKVNTDAGVFRDGYGVYVFVVRDSVGNAFLAGAKRVVMQCSSTVAEACSMRWALETIKACGIRILEVDGLNDNTCPEIHEELLVQDIRADAKDLDVKSFTFTRRNANKVAHKLAKLK</sequence>
<dbReference type="eggNOG" id="KOG1075">
    <property type="taxonomic scope" value="Eukaryota"/>
</dbReference>
<dbReference type="InParanoid" id="B9SIQ9"/>
<proteinExistence type="predicted"/>
<dbReference type="Proteomes" id="UP000008311">
    <property type="component" value="Unassembled WGS sequence"/>
</dbReference>
<evidence type="ECO:0000313" key="2">
    <source>
        <dbReference type="EMBL" id="EEF36482.1"/>
    </source>
</evidence>
<dbReference type="Gene3D" id="3.60.10.10">
    <property type="entry name" value="Endonuclease/exonuclease/phosphatase"/>
    <property type="match status" value="1"/>
</dbReference>
<reference evidence="3" key="1">
    <citation type="journal article" date="2010" name="Nat. Biotechnol.">
        <title>Draft genome sequence of the oilseed species Ricinus communis.</title>
        <authorList>
            <person name="Chan A.P."/>
            <person name="Crabtree J."/>
            <person name="Zhao Q."/>
            <person name="Lorenzi H."/>
            <person name="Orvis J."/>
            <person name="Puiu D."/>
            <person name="Melake-Berhan A."/>
            <person name="Jones K.M."/>
            <person name="Redman J."/>
            <person name="Chen G."/>
            <person name="Cahoon E.B."/>
            <person name="Gedil M."/>
            <person name="Stanke M."/>
            <person name="Haas B.J."/>
            <person name="Wortman J.R."/>
            <person name="Fraser-Liggett C.M."/>
            <person name="Ravel J."/>
            <person name="Rabinowicz P.D."/>
        </authorList>
    </citation>
    <scope>NUCLEOTIDE SEQUENCE [LARGE SCALE GENOMIC DNA]</scope>
    <source>
        <strain evidence="3">cv. Hale</strain>
    </source>
</reference>